<feature type="region of interest" description="Disordered" evidence="8">
    <location>
        <begin position="385"/>
        <end position="411"/>
    </location>
</feature>
<comment type="caution">
    <text evidence="10">The sequence shown here is derived from an EMBL/GenBank/DDBJ whole genome shotgun (WGS) entry which is preliminary data.</text>
</comment>
<sequence>MLNYKKNIILMIFITSFIFFSFSGVFAEENNSSDMVSSNLNNANLNNYTSISNNSSIQKAIDNSSINNVIYLQPGIYLESGIIINKNITIIGNGSREEIILDGNYSNNIFIINSDKAYVHLINITFINGRSNEHGGAIHSETGKLFVDNCVFINNTASINGGAIDNYGTEEISGYLFVNNSLFIGNYADHDGGAITTYRGSTDIYNSIFINNHAKRDGGAIRGGIYTSTNIYNCSFDNNYADEWGGALYIWTSNSTIQNSSFTNNNAGTYGGAIFTSAKTIVKDSVFINNSAEFGGLIYIVQKLDAIPLKVIFNNNIIANNSGVHGTDIYMGDAIYVAYSPLNLINFENNDWGTDNPNWEERFFTNNFTNFPKSWIKTIQDVLNQTNSTNNPQENTNQNNNPNQENIDQTNNSIFKPINDLANFIAQNYLNGVNEGFNNTDSNLVGSDSAEAQNHNSYELNINKEAKKIYNNDFIKYLIVIVVILLLVIIGYKKF</sequence>
<dbReference type="SUPFAM" id="SSF51126">
    <property type="entry name" value="Pectin lyase-like"/>
    <property type="match status" value="1"/>
</dbReference>
<keyword evidence="4" id="KW-0964">Secreted</keyword>
<reference evidence="10" key="1">
    <citation type="submission" date="2019-08" db="EMBL/GenBank/DDBJ databases">
        <authorList>
            <person name="Kucharzyk K."/>
            <person name="Murdoch R.W."/>
            <person name="Higgins S."/>
            <person name="Loffler F."/>
        </authorList>
    </citation>
    <scope>NUCLEOTIDE SEQUENCE</scope>
</reference>
<keyword evidence="9" id="KW-1133">Transmembrane helix</keyword>
<evidence type="ECO:0000256" key="3">
    <source>
        <dbReference type="ARBA" id="ARBA00004613"/>
    </source>
</evidence>
<dbReference type="NCBIfam" id="TIGR01376">
    <property type="entry name" value="POMP_repeat"/>
    <property type="match status" value="1"/>
</dbReference>
<evidence type="ECO:0000256" key="7">
    <source>
        <dbReference type="ARBA" id="ARBA00023237"/>
    </source>
</evidence>
<dbReference type="GO" id="GO:0009279">
    <property type="term" value="C:cell outer membrane"/>
    <property type="evidence" value="ECO:0007669"/>
    <property type="project" value="UniProtKB-SubCell"/>
</dbReference>
<evidence type="ECO:0000256" key="4">
    <source>
        <dbReference type="ARBA" id="ARBA00022525"/>
    </source>
</evidence>
<feature type="transmembrane region" description="Helical" evidence="9">
    <location>
        <begin position="474"/>
        <end position="492"/>
    </location>
</feature>
<keyword evidence="9" id="KW-0812">Transmembrane</keyword>
<proteinExistence type="predicted"/>
<evidence type="ECO:0000256" key="6">
    <source>
        <dbReference type="ARBA" id="ARBA00023136"/>
    </source>
</evidence>
<evidence type="ECO:0000313" key="10">
    <source>
        <dbReference type="EMBL" id="MPL62766.1"/>
    </source>
</evidence>
<evidence type="ECO:0008006" key="11">
    <source>
        <dbReference type="Google" id="ProtNLM"/>
    </source>
</evidence>
<gene>
    <name evidence="10" type="ORF">SDC9_08386</name>
</gene>
<evidence type="ECO:0000256" key="8">
    <source>
        <dbReference type="SAM" id="MobiDB-lite"/>
    </source>
</evidence>
<dbReference type="InterPro" id="IPR012334">
    <property type="entry name" value="Pectin_lyas_fold"/>
</dbReference>
<evidence type="ECO:0000256" key="5">
    <source>
        <dbReference type="ARBA" id="ARBA00022729"/>
    </source>
</evidence>
<keyword evidence="6 9" id="KW-0472">Membrane</keyword>
<dbReference type="InterPro" id="IPR003368">
    <property type="entry name" value="POMP_repeat"/>
</dbReference>
<dbReference type="InterPro" id="IPR011050">
    <property type="entry name" value="Pectin_lyase_fold/virulence"/>
</dbReference>
<dbReference type="GO" id="GO:0005576">
    <property type="term" value="C:extracellular region"/>
    <property type="evidence" value="ECO:0007669"/>
    <property type="project" value="UniProtKB-SubCell"/>
</dbReference>
<comment type="subcellular location">
    <subcellularLocation>
        <location evidence="1">Cell envelope</location>
    </subcellularLocation>
    <subcellularLocation>
        <location evidence="2">Cell outer membrane</location>
    </subcellularLocation>
    <subcellularLocation>
        <location evidence="3">Secreted</location>
    </subcellularLocation>
</comment>
<dbReference type="EMBL" id="VSSQ01000019">
    <property type="protein sequence ID" value="MPL62766.1"/>
    <property type="molecule type" value="Genomic_DNA"/>
</dbReference>
<keyword evidence="5" id="KW-0732">Signal</keyword>
<dbReference type="AlphaFoldDB" id="A0A644T743"/>
<evidence type="ECO:0000256" key="1">
    <source>
        <dbReference type="ARBA" id="ARBA00004196"/>
    </source>
</evidence>
<dbReference type="PANTHER" id="PTHR11319">
    <property type="entry name" value="G PROTEIN-COUPLED RECEPTOR-RELATED"/>
    <property type="match status" value="1"/>
</dbReference>
<dbReference type="Gene3D" id="2.160.20.10">
    <property type="entry name" value="Single-stranded right-handed beta-helix, Pectin lyase-like"/>
    <property type="match status" value="1"/>
</dbReference>
<name>A0A644T743_9ZZZZ</name>
<dbReference type="PANTHER" id="PTHR11319:SF35">
    <property type="entry name" value="OUTER MEMBRANE PROTEIN PMPC-RELATED"/>
    <property type="match status" value="1"/>
</dbReference>
<dbReference type="Pfam" id="PF02415">
    <property type="entry name" value="Chlam_PMP"/>
    <property type="match status" value="4"/>
</dbReference>
<keyword evidence="7" id="KW-0998">Cell outer membrane</keyword>
<protein>
    <recommendedName>
        <fullName evidence="11">Right handed beta helix domain-containing protein</fullName>
    </recommendedName>
</protein>
<organism evidence="10">
    <name type="scientific">bioreactor metagenome</name>
    <dbReference type="NCBI Taxonomy" id="1076179"/>
    <lineage>
        <taxon>unclassified sequences</taxon>
        <taxon>metagenomes</taxon>
        <taxon>ecological metagenomes</taxon>
    </lineage>
</organism>
<accession>A0A644T743</accession>
<evidence type="ECO:0000256" key="2">
    <source>
        <dbReference type="ARBA" id="ARBA00004442"/>
    </source>
</evidence>
<evidence type="ECO:0000256" key="9">
    <source>
        <dbReference type="SAM" id="Phobius"/>
    </source>
</evidence>